<evidence type="ECO:0000256" key="1">
    <source>
        <dbReference type="ARBA" id="ARBA00022729"/>
    </source>
</evidence>
<keyword evidence="1" id="KW-0732">Signal</keyword>
<accession>A0A161SQR5</accession>
<protein>
    <recommendedName>
        <fullName evidence="2">DUF4352 domain-containing protein</fullName>
    </recommendedName>
</protein>
<proteinExistence type="predicted"/>
<dbReference type="Pfam" id="PF11611">
    <property type="entry name" value="DUF4352"/>
    <property type="match status" value="1"/>
</dbReference>
<feature type="domain" description="DUF4352" evidence="2">
    <location>
        <begin position="74"/>
        <end position="184"/>
    </location>
</feature>
<gene>
    <name evidence="3" type="ORF">AV656_11185</name>
</gene>
<comment type="caution">
    <text evidence="3">The sequence shown here is derived from an EMBL/GenBank/DDBJ whole genome shotgun (WGS) entry which is preliminary data.</text>
</comment>
<dbReference type="AlphaFoldDB" id="A0A161SQR5"/>
<dbReference type="InterPro" id="IPR029050">
    <property type="entry name" value="Immunoprotect_excell_Ig-like"/>
</dbReference>
<evidence type="ECO:0000313" key="3">
    <source>
        <dbReference type="EMBL" id="KZE37590.1"/>
    </source>
</evidence>
<sequence>MGDVAAPVEQVPPERQVEAAALQADVLSKVPAFYGDYQPNPHVTDDRRLGKPGEVIRDSNGEAEVLKATGEQKQVSAGPAELTIRESKMLRYEPDPGLADRYRKFTHETEFPIVKLFVEIRNTGDEPIHFDPVAMIVTDQDETLHWDEEIYLEGLGGEIDPGEVKTGNIGFILDDANAQVLTLHTGSADGNHREDGDKVEIKF</sequence>
<name>A0A161SQR5_9BACL</name>
<reference evidence="3 4" key="1">
    <citation type="submission" date="2016-01" db="EMBL/GenBank/DDBJ databases">
        <title>Whole genome sequencing of Bhargavaea cecembensis T14.</title>
        <authorList>
            <person name="Hong K.W."/>
        </authorList>
    </citation>
    <scope>NUCLEOTIDE SEQUENCE [LARGE SCALE GENOMIC DNA]</scope>
    <source>
        <strain evidence="3 4">T14</strain>
    </source>
</reference>
<dbReference type="EMBL" id="LQNT01000011">
    <property type="protein sequence ID" value="KZE37590.1"/>
    <property type="molecule type" value="Genomic_DNA"/>
</dbReference>
<evidence type="ECO:0000259" key="2">
    <source>
        <dbReference type="Pfam" id="PF11611"/>
    </source>
</evidence>
<evidence type="ECO:0000313" key="4">
    <source>
        <dbReference type="Proteomes" id="UP000076490"/>
    </source>
</evidence>
<dbReference type="InterPro" id="IPR029051">
    <property type="entry name" value="DUF4352"/>
</dbReference>
<dbReference type="Proteomes" id="UP000076490">
    <property type="component" value="Unassembled WGS sequence"/>
</dbReference>
<dbReference type="Gene3D" id="2.60.40.1240">
    <property type="match status" value="1"/>
</dbReference>
<organism evidence="3 4">
    <name type="scientific">Bhargavaea cecembensis</name>
    <dbReference type="NCBI Taxonomy" id="394098"/>
    <lineage>
        <taxon>Bacteria</taxon>
        <taxon>Bacillati</taxon>
        <taxon>Bacillota</taxon>
        <taxon>Bacilli</taxon>
        <taxon>Bacillales</taxon>
        <taxon>Caryophanaceae</taxon>
        <taxon>Bhargavaea</taxon>
    </lineage>
</organism>